<comment type="caution">
    <text evidence="1">The sequence shown here is derived from an EMBL/GenBank/DDBJ whole genome shotgun (WGS) entry which is preliminary data.</text>
</comment>
<protein>
    <submittedName>
        <fullName evidence="1">Uncharacterized protein</fullName>
    </submittedName>
</protein>
<reference evidence="1 2" key="1">
    <citation type="submission" date="2023-02" db="EMBL/GenBank/DDBJ databases">
        <title>LHISI_Scaffold_Assembly.</title>
        <authorList>
            <person name="Stuart O.P."/>
            <person name="Cleave R."/>
            <person name="Magrath M.J.L."/>
            <person name="Mikheyev A.S."/>
        </authorList>
    </citation>
    <scope>NUCLEOTIDE SEQUENCE [LARGE SCALE GENOMIC DNA]</scope>
    <source>
        <strain evidence="1">Daus_M_001</strain>
        <tissue evidence="1">Leg muscle</tissue>
    </source>
</reference>
<proteinExistence type="predicted"/>
<evidence type="ECO:0000313" key="2">
    <source>
        <dbReference type="Proteomes" id="UP001159363"/>
    </source>
</evidence>
<organism evidence="1 2">
    <name type="scientific">Dryococelus australis</name>
    <dbReference type="NCBI Taxonomy" id="614101"/>
    <lineage>
        <taxon>Eukaryota</taxon>
        <taxon>Metazoa</taxon>
        <taxon>Ecdysozoa</taxon>
        <taxon>Arthropoda</taxon>
        <taxon>Hexapoda</taxon>
        <taxon>Insecta</taxon>
        <taxon>Pterygota</taxon>
        <taxon>Neoptera</taxon>
        <taxon>Polyneoptera</taxon>
        <taxon>Phasmatodea</taxon>
        <taxon>Verophasmatodea</taxon>
        <taxon>Anareolatae</taxon>
        <taxon>Phasmatidae</taxon>
        <taxon>Eurycanthinae</taxon>
        <taxon>Dryococelus</taxon>
    </lineage>
</organism>
<gene>
    <name evidence="1" type="ORF">PR048_029306</name>
</gene>
<name>A0ABQ9GCZ4_9NEOP</name>
<dbReference type="Proteomes" id="UP001159363">
    <property type="component" value="Chromosome 12"/>
</dbReference>
<dbReference type="EMBL" id="JARBHB010000013">
    <property type="protein sequence ID" value="KAJ8870285.1"/>
    <property type="molecule type" value="Genomic_DNA"/>
</dbReference>
<sequence>MQTSVSWQTDLMMEFPVSCLQYCGYYDPPTLYLLSAWHRHSPLRWLLLGCGQWLNSGKRWLRRSSAVIVGVGQRWEWRNGCVGTLGWSGAGMQGRGKREYPKKTCRQAASSSIIPTCENPGVNPLKIEPGSSRLEASSLATAPPLPPLRTIINFQVRHEMNEDTNYLLIMGVSSASQSHRTVETQGSQEYCGFCVSISSGPGLLGYDNILPPTPQVSLVLIVLRLLQDSGWVCLQLNPAPSWCRVPCWTRLVILPGLGCLPSPLSSSSGEYLAKPILSATCVGVTTGDLCKQAVVIALSLPSGQTTYPIFRRLSDGRGCCVPSGTATVMREEGFPAHCHAPPPETASPHLCLNHAFGRIHGHHRFFNSCLWVTNVLVSTALKSQRASLLPHCLASLV</sequence>
<keyword evidence="2" id="KW-1185">Reference proteome</keyword>
<accession>A0ABQ9GCZ4</accession>
<evidence type="ECO:0000313" key="1">
    <source>
        <dbReference type="EMBL" id="KAJ8870285.1"/>
    </source>
</evidence>